<feature type="compositionally biased region" description="Acidic residues" evidence="1">
    <location>
        <begin position="145"/>
        <end position="165"/>
    </location>
</feature>
<organism evidence="2 3">
    <name type="scientific">Botrytis fragariae</name>
    <dbReference type="NCBI Taxonomy" id="1964551"/>
    <lineage>
        <taxon>Eukaryota</taxon>
        <taxon>Fungi</taxon>
        <taxon>Dikarya</taxon>
        <taxon>Ascomycota</taxon>
        <taxon>Pezizomycotina</taxon>
        <taxon>Leotiomycetes</taxon>
        <taxon>Helotiales</taxon>
        <taxon>Sclerotiniaceae</taxon>
        <taxon>Botrytis</taxon>
    </lineage>
</organism>
<dbReference type="RefSeq" id="XP_037188639.1">
    <property type="nucleotide sequence ID" value="XM_037341220.1"/>
</dbReference>
<reference evidence="2 3" key="1">
    <citation type="journal article" date="2020" name="Phytopathology">
        <title>A high-quality genome resource of Botrytis fragariae, a new and rapidly spreading fungal pathogen causing strawberry gray mold in the U.S.A.</title>
        <authorList>
            <person name="Wu Y."/>
            <person name="Saski C.A."/>
            <person name="Schnabel G."/>
            <person name="Xiao S."/>
            <person name="Hu M."/>
        </authorList>
    </citation>
    <scope>NUCLEOTIDE SEQUENCE [LARGE SCALE GENOMIC DNA]</scope>
    <source>
        <strain evidence="2 3">BVB16</strain>
    </source>
</reference>
<keyword evidence="3" id="KW-1185">Reference proteome</keyword>
<feature type="compositionally biased region" description="Low complexity" evidence="1">
    <location>
        <begin position="13"/>
        <end position="29"/>
    </location>
</feature>
<feature type="compositionally biased region" description="Polar residues" evidence="1">
    <location>
        <begin position="1"/>
        <end position="12"/>
    </location>
</feature>
<evidence type="ECO:0000313" key="2">
    <source>
        <dbReference type="EMBL" id="KAF5869691.1"/>
    </source>
</evidence>
<sequence length="165" mass="18246">MSLLLSETGTVMSSSTLSSKRASSSTNAPSDEHETKRAKKSDAPPKQYVYVVLHETSFGGDHTAVEGVFSTVEDATNGLKKIVNREYIHLYDDVEEAGIEVTERNGLVKWHSSDAGEGEEVSLYVQKHSLRAPGSIRQREWGVESGDEDLVEEKQEEEGVEDMEE</sequence>
<feature type="compositionally biased region" description="Basic and acidic residues" evidence="1">
    <location>
        <begin position="30"/>
        <end position="43"/>
    </location>
</feature>
<dbReference type="EMBL" id="JABFCT010000016">
    <property type="protein sequence ID" value="KAF5869691.1"/>
    <property type="molecule type" value="Genomic_DNA"/>
</dbReference>
<accession>A0A8H6ALS6</accession>
<dbReference type="OrthoDB" id="3535214at2759"/>
<feature type="region of interest" description="Disordered" evidence="1">
    <location>
        <begin position="138"/>
        <end position="165"/>
    </location>
</feature>
<gene>
    <name evidence="2" type="ORF">Bfra_010889</name>
</gene>
<dbReference type="GeneID" id="59264912"/>
<evidence type="ECO:0000313" key="3">
    <source>
        <dbReference type="Proteomes" id="UP000531561"/>
    </source>
</evidence>
<protein>
    <submittedName>
        <fullName evidence="2">Uncharacterized protein</fullName>
    </submittedName>
</protein>
<comment type="caution">
    <text evidence="2">The sequence shown here is derived from an EMBL/GenBank/DDBJ whole genome shotgun (WGS) entry which is preliminary data.</text>
</comment>
<evidence type="ECO:0000256" key="1">
    <source>
        <dbReference type="SAM" id="MobiDB-lite"/>
    </source>
</evidence>
<name>A0A8H6ALS6_9HELO</name>
<dbReference type="AlphaFoldDB" id="A0A8H6ALS6"/>
<dbReference type="Proteomes" id="UP000531561">
    <property type="component" value="Unassembled WGS sequence"/>
</dbReference>
<feature type="region of interest" description="Disordered" evidence="1">
    <location>
        <begin position="1"/>
        <end position="44"/>
    </location>
</feature>
<proteinExistence type="predicted"/>